<dbReference type="EMBL" id="WHOB01000086">
    <property type="protein sequence ID" value="NOU82697.1"/>
    <property type="molecule type" value="Genomic_DNA"/>
</dbReference>
<sequence>MATWVTHFRIAEELIKRGLPVSKADFVVGNIGPDCGLADEEGKIAPPKRITHFKDVRGIQPEHFFEQHELNNLDIASNEGSYYLGYYCHLITDVEWVKLTRTKQEEQVHQAVIGTPEYNQLVKRDWYWLDFKYLKLNSGHVFWTDFQYIQQYPEYLPFFPEGQTFKQIQNIIQFYCNNEVPIDYEPTYIKEAEVDDFVLETVNKIQAHTNFLGML</sequence>
<gene>
    <name evidence="1" type="ORF">GC101_27935</name>
</gene>
<evidence type="ECO:0000313" key="2">
    <source>
        <dbReference type="Proteomes" id="UP000596857"/>
    </source>
</evidence>
<evidence type="ECO:0008006" key="3">
    <source>
        <dbReference type="Google" id="ProtNLM"/>
    </source>
</evidence>
<comment type="caution">
    <text evidence="1">The sequence shown here is derived from an EMBL/GenBank/DDBJ whole genome shotgun (WGS) entry which is preliminary data.</text>
</comment>
<organism evidence="1 2">
    <name type="scientific">Paenibacillus phytohabitans</name>
    <dbReference type="NCBI Taxonomy" id="2654978"/>
    <lineage>
        <taxon>Bacteria</taxon>
        <taxon>Bacillati</taxon>
        <taxon>Bacillota</taxon>
        <taxon>Bacilli</taxon>
        <taxon>Bacillales</taxon>
        <taxon>Paenibacillaceae</taxon>
        <taxon>Paenibacillus</taxon>
    </lineage>
</organism>
<protein>
    <recommendedName>
        <fullName evidence="3">Phospholipase C/D domain-containing protein</fullName>
    </recommendedName>
</protein>
<evidence type="ECO:0000313" key="1">
    <source>
        <dbReference type="EMBL" id="NOU82697.1"/>
    </source>
</evidence>
<dbReference type="Proteomes" id="UP000596857">
    <property type="component" value="Unassembled WGS sequence"/>
</dbReference>
<dbReference type="RefSeq" id="WP_171720004.1">
    <property type="nucleotide sequence ID" value="NZ_WHOB01000086.1"/>
</dbReference>
<keyword evidence="2" id="KW-1185">Reference proteome</keyword>
<reference evidence="1 2" key="1">
    <citation type="submission" date="2019-10" db="EMBL/GenBank/DDBJ databases">
        <title>Description of Paenibacillus terricola sp. nov.</title>
        <authorList>
            <person name="Carlier A."/>
            <person name="Qi S."/>
        </authorList>
    </citation>
    <scope>NUCLEOTIDE SEQUENCE [LARGE SCALE GENOMIC DNA]</scope>
    <source>
        <strain evidence="1 2">LMG 31459</strain>
    </source>
</reference>
<accession>A0ABX1YNP6</accession>
<name>A0ABX1YNP6_9BACL</name>
<proteinExistence type="predicted"/>